<feature type="region of interest" description="Disordered" evidence="1">
    <location>
        <begin position="58"/>
        <end position="79"/>
    </location>
</feature>
<reference evidence="2 3" key="1">
    <citation type="journal article" date="2019" name="Sci. Rep.">
        <title>Orb-weaving spider Araneus ventricosus genome elucidates the spidroin gene catalogue.</title>
        <authorList>
            <person name="Kono N."/>
            <person name="Nakamura H."/>
            <person name="Ohtoshi R."/>
            <person name="Moran D.A.P."/>
            <person name="Shinohara A."/>
            <person name="Yoshida Y."/>
            <person name="Fujiwara M."/>
            <person name="Mori M."/>
            <person name="Tomita M."/>
            <person name="Arakawa K."/>
        </authorList>
    </citation>
    <scope>NUCLEOTIDE SEQUENCE [LARGE SCALE GENOMIC DNA]</scope>
</reference>
<organism evidence="2 3">
    <name type="scientific">Araneus ventricosus</name>
    <name type="common">Orbweaver spider</name>
    <name type="synonym">Epeira ventricosa</name>
    <dbReference type="NCBI Taxonomy" id="182803"/>
    <lineage>
        <taxon>Eukaryota</taxon>
        <taxon>Metazoa</taxon>
        <taxon>Ecdysozoa</taxon>
        <taxon>Arthropoda</taxon>
        <taxon>Chelicerata</taxon>
        <taxon>Arachnida</taxon>
        <taxon>Araneae</taxon>
        <taxon>Araneomorphae</taxon>
        <taxon>Entelegynae</taxon>
        <taxon>Araneoidea</taxon>
        <taxon>Araneidae</taxon>
        <taxon>Araneus</taxon>
    </lineage>
</organism>
<accession>A0A4Y2CE90</accession>
<evidence type="ECO:0000313" key="2">
    <source>
        <dbReference type="EMBL" id="GBM01635.1"/>
    </source>
</evidence>
<dbReference type="EMBL" id="BGPR01000172">
    <property type="protein sequence ID" value="GBM01635.1"/>
    <property type="molecule type" value="Genomic_DNA"/>
</dbReference>
<protein>
    <submittedName>
        <fullName evidence="2">Uncharacterized protein</fullName>
    </submittedName>
</protein>
<feature type="non-terminal residue" evidence="2">
    <location>
        <position position="79"/>
    </location>
</feature>
<evidence type="ECO:0000256" key="1">
    <source>
        <dbReference type="SAM" id="MobiDB-lite"/>
    </source>
</evidence>
<proteinExistence type="predicted"/>
<gene>
    <name evidence="2" type="ORF">AVEN_271902_1</name>
</gene>
<dbReference type="Proteomes" id="UP000499080">
    <property type="component" value="Unassembled WGS sequence"/>
</dbReference>
<comment type="caution">
    <text evidence="2">The sequence shown here is derived from an EMBL/GenBank/DDBJ whole genome shotgun (WGS) entry which is preliminary data.</text>
</comment>
<name>A0A4Y2CE90_ARAVE</name>
<sequence>MKTRFIDYKIWKSRQQQPVFEEISDSENPAITLQSTNTSDHNAFIRNNLITARATRSRTLDLESTATSTSARDRDGSRI</sequence>
<dbReference type="AlphaFoldDB" id="A0A4Y2CE90"/>
<keyword evidence="3" id="KW-1185">Reference proteome</keyword>
<evidence type="ECO:0000313" key="3">
    <source>
        <dbReference type="Proteomes" id="UP000499080"/>
    </source>
</evidence>